<keyword evidence="19" id="KW-1185">Reference proteome</keyword>
<dbReference type="GO" id="GO:0046872">
    <property type="term" value="F:metal ion binding"/>
    <property type="evidence" value="ECO:0007669"/>
    <property type="project" value="UniProtKB-KW"/>
</dbReference>
<dbReference type="Proteomes" id="UP001303373">
    <property type="component" value="Chromosome 6"/>
</dbReference>
<evidence type="ECO:0000256" key="7">
    <source>
        <dbReference type="ARBA" id="ARBA00022670"/>
    </source>
</evidence>
<dbReference type="InterPro" id="IPR050819">
    <property type="entry name" value="Tripeptidyl-peptidase_I"/>
</dbReference>
<dbReference type="InterPro" id="IPR036852">
    <property type="entry name" value="Peptidase_S8/S53_dom_sf"/>
</dbReference>
<evidence type="ECO:0000256" key="10">
    <source>
        <dbReference type="ARBA" id="ARBA00022801"/>
    </source>
</evidence>
<feature type="domain" description="Peptidase S53 activation" evidence="17">
    <location>
        <begin position="32"/>
        <end position="172"/>
    </location>
</feature>
<evidence type="ECO:0000256" key="14">
    <source>
        <dbReference type="ARBA" id="ARBA00023145"/>
    </source>
</evidence>
<dbReference type="EMBL" id="CP138585">
    <property type="protein sequence ID" value="WPH01391.1"/>
    <property type="molecule type" value="Genomic_DNA"/>
</dbReference>
<evidence type="ECO:0000256" key="4">
    <source>
        <dbReference type="ARBA" id="ARBA00004239"/>
    </source>
</evidence>
<dbReference type="GO" id="GO:0008240">
    <property type="term" value="F:tripeptidyl-peptidase activity"/>
    <property type="evidence" value="ECO:0007669"/>
    <property type="project" value="UniProtKB-EC"/>
</dbReference>
<keyword evidence="6" id="KW-0964">Secreted</keyword>
<evidence type="ECO:0000256" key="9">
    <source>
        <dbReference type="ARBA" id="ARBA00022729"/>
    </source>
</evidence>
<evidence type="ECO:0000259" key="17">
    <source>
        <dbReference type="SMART" id="SM00944"/>
    </source>
</evidence>
<comment type="subcellular location">
    <subcellularLocation>
        <location evidence="4">Secreted</location>
        <location evidence="4">Extracellular space</location>
    </subcellularLocation>
</comment>
<name>A0AAQ3M7M6_9PEZI</name>
<evidence type="ECO:0000256" key="1">
    <source>
        <dbReference type="ARBA" id="ARBA00001910"/>
    </source>
</evidence>
<reference evidence="18 19" key="1">
    <citation type="submission" date="2023-11" db="EMBL/GenBank/DDBJ databases">
        <title>An acidophilic fungus is an integral part of prey digestion in a carnivorous sundew plant.</title>
        <authorList>
            <person name="Tsai I.J."/>
        </authorList>
    </citation>
    <scope>NUCLEOTIDE SEQUENCE [LARGE SCALE GENOMIC DNA]</scope>
    <source>
        <strain evidence="18">169a</strain>
    </source>
</reference>
<feature type="signal peptide" evidence="16">
    <location>
        <begin position="1"/>
        <end position="15"/>
    </location>
</feature>
<evidence type="ECO:0000313" key="18">
    <source>
        <dbReference type="EMBL" id="WPH01391.1"/>
    </source>
</evidence>
<evidence type="ECO:0000256" key="2">
    <source>
        <dbReference type="ARBA" id="ARBA00001913"/>
    </source>
</evidence>
<dbReference type="Pfam" id="PF00082">
    <property type="entry name" value="Peptidase_S8"/>
    <property type="match status" value="1"/>
</dbReference>
<comment type="cofactor">
    <cofactor evidence="2">
        <name>Ca(2+)</name>
        <dbReference type="ChEBI" id="CHEBI:29108"/>
    </cofactor>
</comment>
<evidence type="ECO:0000256" key="11">
    <source>
        <dbReference type="ARBA" id="ARBA00022825"/>
    </source>
</evidence>
<evidence type="ECO:0000256" key="3">
    <source>
        <dbReference type="ARBA" id="ARBA00002451"/>
    </source>
</evidence>
<gene>
    <name evidence="18" type="ORF">R9X50_00423600</name>
</gene>
<keyword evidence="12" id="KW-0106">Calcium</keyword>
<keyword evidence="13" id="KW-0843">Virulence</keyword>
<evidence type="ECO:0000256" key="13">
    <source>
        <dbReference type="ARBA" id="ARBA00023026"/>
    </source>
</evidence>
<dbReference type="GO" id="GO:0004252">
    <property type="term" value="F:serine-type endopeptidase activity"/>
    <property type="evidence" value="ECO:0007669"/>
    <property type="project" value="InterPro"/>
</dbReference>
<protein>
    <recommendedName>
        <fullName evidence="5">tripeptidyl-peptidase II</fullName>
        <ecNumber evidence="5">3.4.14.10</ecNumber>
    </recommendedName>
</protein>
<dbReference type="SMART" id="SM00944">
    <property type="entry name" value="Pro-kuma_activ"/>
    <property type="match status" value="1"/>
</dbReference>
<keyword evidence="7" id="KW-0645">Protease</keyword>
<dbReference type="PANTHER" id="PTHR14218:SF15">
    <property type="entry name" value="TRIPEPTIDYL-PEPTIDASE 1"/>
    <property type="match status" value="1"/>
</dbReference>
<comment type="function">
    <text evidence="3">Secreted tripeptidyl-peptidase which degrades proteins at acidic pHs and is involved in virulence.</text>
</comment>
<dbReference type="PROSITE" id="PS00138">
    <property type="entry name" value="SUBTILASE_SER"/>
    <property type="match status" value="1"/>
</dbReference>
<dbReference type="CDD" id="cd04056">
    <property type="entry name" value="Peptidases_S53"/>
    <property type="match status" value="1"/>
</dbReference>
<evidence type="ECO:0000256" key="8">
    <source>
        <dbReference type="ARBA" id="ARBA00022723"/>
    </source>
</evidence>
<keyword evidence="10" id="KW-0378">Hydrolase</keyword>
<dbReference type="InterPro" id="IPR015366">
    <property type="entry name" value="S53_propep"/>
</dbReference>
<dbReference type="InterPro" id="IPR030400">
    <property type="entry name" value="Sedolisin_dom"/>
</dbReference>
<dbReference type="PANTHER" id="PTHR14218">
    <property type="entry name" value="PROTEASE S8 TRIPEPTIDYL PEPTIDASE I CLN2"/>
    <property type="match status" value="1"/>
</dbReference>
<keyword evidence="14" id="KW-0865">Zymogen</keyword>
<dbReference type="InterPro" id="IPR023828">
    <property type="entry name" value="Peptidase_S8_Ser-AS"/>
</dbReference>
<evidence type="ECO:0000256" key="16">
    <source>
        <dbReference type="SAM" id="SignalP"/>
    </source>
</evidence>
<dbReference type="Gene3D" id="3.40.50.200">
    <property type="entry name" value="Peptidase S8/S53 domain"/>
    <property type="match status" value="1"/>
</dbReference>
<organism evidence="18 19">
    <name type="scientific">Acrodontium crateriforme</name>
    <dbReference type="NCBI Taxonomy" id="150365"/>
    <lineage>
        <taxon>Eukaryota</taxon>
        <taxon>Fungi</taxon>
        <taxon>Dikarya</taxon>
        <taxon>Ascomycota</taxon>
        <taxon>Pezizomycotina</taxon>
        <taxon>Dothideomycetes</taxon>
        <taxon>Dothideomycetidae</taxon>
        <taxon>Mycosphaerellales</taxon>
        <taxon>Teratosphaeriaceae</taxon>
        <taxon>Acrodontium</taxon>
    </lineage>
</organism>
<evidence type="ECO:0000256" key="5">
    <source>
        <dbReference type="ARBA" id="ARBA00012462"/>
    </source>
</evidence>
<keyword evidence="9 16" id="KW-0732">Signal</keyword>
<evidence type="ECO:0000256" key="12">
    <source>
        <dbReference type="ARBA" id="ARBA00022837"/>
    </source>
</evidence>
<dbReference type="AlphaFoldDB" id="A0AAQ3M7M6"/>
<dbReference type="InterPro" id="IPR000209">
    <property type="entry name" value="Peptidase_S8/S53_dom"/>
</dbReference>
<feature type="chain" id="PRO_5043031162" description="tripeptidyl-peptidase II" evidence="16">
    <location>
        <begin position="16"/>
        <end position="568"/>
    </location>
</feature>
<dbReference type="SUPFAM" id="SSF52743">
    <property type="entry name" value="Subtilisin-like"/>
    <property type="match status" value="1"/>
</dbReference>
<dbReference type="GO" id="GO:0005576">
    <property type="term" value="C:extracellular region"/>
    <property type="evidence" value="ECO:0007669"/>
    <property type="project" value="UniProtKB-SubCell"/>
</dbReference>
<proteinExistence type="predicted"/>
<comment type="catalytic activity">
    <reaction evidence="1">
        <text>Release of an N-terminal tripeptide from a polypeptide.</text>
        <dbReference type="EC" id="3.4.14.10"/>
    </reaction>
</comment>
<dbReference type="Pfam" id="PF09286">
    <property type="entry name" value="Pro-kuma_activ"/>
    <property type="match status" value="1"/>
</dbReference>
<accession>A0AAQ3M7M6</accession>
<dbReference type="SUPFAM" id="SSF54897">
    <property type="entry name" value="Protease propeptides/inhibitors"/>
    <property type="match status" value="1"/>
</dbReference>
<sequence length="568" mass="59996">MIGFVLPILAAVAAASPIQTEMLTKQALHSVPIGWEHKADAPGHLKLNMHIALKEQNMDKLQQRLMEVSTPGHDSYGKHMTKEEVDAMTAPAASDVAAVEEWLASHGVQAGKVANGMMPVTLTTSQAEKMLGTKYGIYYHAEKDQYTLRTTKYSLPKSVHSSIDMVQPTTLFSDMNMYSDRAQATMAFNNPVSDATNLGCTLGVTPSCLQSLYNIKYKPTSNTAIGITGYLGEIASKSDLSTFLKQYTKVPSSATFSVQLVNGGSNTGSGTTEANLDTQYVMGLSYPIKNIFYETAGEPPFNPDASDSDNTNEPYLEWLNYMNGLSTVPLTVSSSYGDNEQTVPNDYANTVCNNFMKLAARGVSILASSGDGGVGGGQPSECVSNDGSNRELFLPTFPASCPYGVTAVGGTQGQSPETAASLSSGGFSNYFAAPSYQSSQTQAYISSIGTQYAGLYNKTGRGIPDVAAQAENFLIVVGGSTQSVAGTSCAAPTFSAIVALLNDYLVSQKRSPLGFLNPFLYGKGVAGLNDITSGNNPGCNTNGFSAKKGWDPVTGLGTPNAAKLQTLV</sequence>
<evidence type="ECO:0000256" key="6">
    <source>
        <dbReference type="ARBA" id="ARBA00022525"/>
    </source>
</evidence>
<evidence type="ECO:0000256" key="15">
    <source>
        <dbReference type="ARBA" id="ARBA00023180"/>
    </source>
</evidence>
<dbReference type="GO" id="GO:0006508">
    <property type="term" value="P:proteolysis"/>
    <property type="evidence" value="ECO:0007669"/>
    <property type="project" value="UniProtKB-KW"/>
</dbReference>
<keyword evidence="11" id="KW-0720">Serine protease</keyword>
<keyword evidence="15" id="KW-0325">Glycoprotein</keyword>
<dbReference type="CDD" id="cd11377">
    <property type="entry name" value="Pro-peptidase_S53"/>
    <property type="match status" value="1"/>
</dbReference>
<dbReference type="EC" id="3.4.14.10" evidence="5"/>
<evidence type="ECO:0000313" key="19">
    <source>
        <dbReference type="Proteomes" id="UP001303373"/>
    </source>
</evidence>
<dbReference type="FunFam" id="3.40.50.200:FF:000015">
    <property type="entry name" value="Tripeptidyl peptidase A"/>
    <property type="match status" value="1"/>
</dbReference>
<keyword evidence="8" id="KW-0479">Metal-binding</keyword>